<dbReference type="EMBL" id="AMRA01000102">
    <property type="protein sequence ID" value="EKF22238.1"/>
    <property type="molecule type" value="Genomic_DNA"/>
</dbReference>
<feature type="domain" description="Mce/MlaD" evidence="1">
    <location>
        <begin position="40"/>
        <end position="120"/>
    </location>
</feature>
<accession>K5B7N1</accession>
<proteinExistence type="predicted"/>
<name>K5B7N1_MYCHD</name>
<evidence type="ECO:0000313" key="4">
    <source>
        <dbReference type="Proteomes" id="UP000006265"/>
    </source>
</evidence>
<dbReference type="GO" id="GO:0005576">
    <property type="term" value="C:extracellular region"/>
    <property type="evidence" value="ECO:0007669"/>
    <property type="project" value="TreeGrafter"/>
</dbReference>
<dbReference type="Pfam" id="PF02470">
    <property type="entry name" value="MlaD"/>
    <property type="match status" value="1"/>
</dbReference>
<dbReference type="AlphaFoldDB" id="K5B7N1"/>
<gene>
    <name evidence="3" type="ORF">C731_3729</name>
</gene>
<reference evidence="3 4" key="1">
    <citation type="journal article" date="2012" name="J. Bacteriol.">
        <title>Genome sequence of Mycobacterium hassiacum DSM 44199, a rare source of heat-stable mycobacterial proteins.</title>
        <authorList>
            <person name="Tiago I."/>
            <person name="Maranha A."/>
            <person name="Mendes V."/>
            <person name="Alarico S."/>
            <person name="Moynihan P.J."/>
            <person name="Clarke A.J."/>
            <person name="Macedo-Ribeiro S."/>
            <person name="Pereira P.J."/>
            <person name="Empadinhas N."/>
        </authorList>
    </citation>
    <scope>NUCLEOTIDE SEQUENCE [LARGE SCALE GENOMIC DNA]</scope>
    <source>
        <strain evidence="4">DSM 44199 / CIP 105218 / JCM 12690 / 3849</strain>
    </source>
</reference>
<dbReference type="PANTHER" id="PTHR33371:SF19">
    <property type="entry name" value="MCE-FAMILY PROTEIN MCE4A"/>
    <property type="match status" value="1"/>
</dbReference>
<dbReference type="InterPro" id="IPR052336">
    <property type="entry name" value="MlaD_Phospholipid_Transporter"/>
</dbReference>
<dbReference type="eggNOG" id="COG1463">
    <property type="taxonomic scope" value="Bacteria"/>
</dbReference>
<dbReference type="RefSeq" id="WP_005630264.1">
    <property type="nucleotide sequence ID" value="NZ_AMRA01000102.1"/>
</dbReference>
<sequence>MSVDRHDPPYRPAGVALLLVAVVAAGLLYGQFRGSFADTAEVTVQASRAGLVVEPGAKVTYHGVEIGRVGRIRHADTAAGPAAELDLQITRRYLETIPANVTAEIRATTVFGNKYISLDAPENPLPERLSNGAVLTAGATTTEFNTVFETITAIAERIDPIKLNQTLSATAQALTGLGARFGASLAHGNAVLDDLNARMPLLNNDIRLLAYLAAVYRAASPQLWDGLESAATTAATVNERRAGLDSALLAAVGFGGAASVFERAGPYFLRGAADLVPTTRLLDDYRGMIFCTIRNFNEIEEVVARTLGGNGYSLSTSSGTIAGGGNPYIYPDNLPRVNARGGPGGRPGCWQKVTRELWPAPYLVMDTGASIAPYNHLEIGQPMLVDYVWGRQLGEYTINP</sequence>
<keyword evidence="4" id="KW-1185">Reference proteome</keyword>
<dbReference type="Pfam" id="PF11887">
    <property type="entry name" value="Mce4_CUP1"/>
    <property type="match status" value="1"/>
</dbReference>
<dbReference type="OrthoDB" id="3460188at2"/>
<comment type="caution">
    <text evidence="3">The sequence shown here is derived from an EMBL/GenBank/DDBJ whole genome shotgun (WGS) entry which is preliminary data.</text>
</comment>
<dbReference type="Proteomes" id="UP000006265">
    <property type="component" value="Unassembled WGS sequence"/>
</dbReference>
<organism evidence="3 4">
    <name type="scientific">Mycolicibacterium hassiacum (strain DSM 44199 / CIP 105218 / JCM 12690 / 3849)</name>
    <name type="common">Mycobacterium hassiacum</name>
    <dbReference type="NCBI Taxonomy" id="1122247"/>
    <lineage>
        <taxon>Bacteria</taxon>
        <taxon>Bacillati</taxon>
        <taxon>Actinomycetota</taxon>
        <taxon>Actinomycetes</taxon>
        <taxon>Mycobacteriales</taxon>
        <taxon>Mycobacteriaceae</taxon>
        <taxon>Mycolicibacterium</taxon>
    </lineage>
</organism>
<dbReference type="InterPro" id="IPR003399">
    <property type="entry name" value="Mce/MlaD"/>
</dbReference>
<dbReference type="PANTHER" id="PTHR33371">
    <property type="entry name" value="INTERMEMBRANE PHOSPHOLIPID TRANSPORT SYSTEM BINDING PROTEIN MLAD-RELATED"/>
    <property type="match status" value="1"/>
</dbReference>
<dbReference type="GO" id="GO:0051701">
    <property type="term" value="P:biological process involved in interaction with host"/>
    <property type="evidence" value="ECO:0007669"/>
    <property type="project" value="TreeGrafter"/>
</dbReference>
<dbReference type="InterPro" id="IPR024516">
    <property type="entry name" value="Mce_C"/>
</dbReference>
<feature type="domain" description="Mammalian cell entry C-terminal" evidence="2">
    <location>
        <begin position="127"/>
        <end position="343"/>
    </location>
</feature>
<evidence type="ECO:0000313" key="3">
    <source>
        <dbReference type="EMBL" id="EKF22238.1"/>
    </source>
</evidence>
<dbReference type="PATRIC" id="fig|1122247.3.peg.3573"/>
<dbReference type="STRING" id="1122247.GCA_000379865_02772"/>
<protein>
    <submittedName>
        <fullName evidence="3">Mce related family protein</fullName>
    </submittedName>
</protein>
<dbReference type="InterPro" id="IPR005693">
    <property type="entry name" value="Mce"/>
</dbReference>
<dbReference type="NCBIfam" id="TIGR00996">
    <property type="entry name" value="Mtu_fam_mce"/>
    <property type="match status" value="1"/>
</dbReference>
<evidence type="ECO:0000259" key="1">
    <source>
        <dbReference type="Pfam" id="PF02470"/>
    </source>
</evidence>
<evidence type="ECO:0000259" key="2">
    <source>
        <dbReference type="Pfam" id="PF11887"/>
    </source>
</evidence>